<accession>A0A1U9Z2L7</accession>
<feature type="domain" description="Tip attachment protein J central straight fiber" evidence="3">
    <location>
        <begin position="776"/>
        <end position="848"/>
    </location>
</feature>
<feature type="domain" description="Tip attachment protein J" evidence="4">
    <location>
        <begin position="330"/>
        <end position="491"/>
    </location>
</feature>
<evidence type="ECO:0000259" key="4">
    <source>
        <dbReference type="Pfam" id="PF13550"/>
    </source>
</evidence>
<dbReference type="OrthoDB" id="7822067at2"/>
<protein>
    <recommendedName>
        <fullName evidence="7">Tip attachment protein J domain-containing protein</fullName>
    </recommendedName>
</protein>
<dbReference type="eggNOG" id="COG0542">
    <property type="taxonomic scope" value="Bacteria"/>
</dbReference>
<evidence type="ECO:0000256" key="2">
    <source>
        <dbReference type="SAM" id="SignalP"/>
    </source>
</evidence>
<keyword evidence="1" id="KW-1133">Transmembrane helix</keyword>
<organism evidence="5 6">
    <name type="scientific">Martelella mediterranea DSM 17316</name>
    <dbReference type="NCBI Taxonomy" id="1122214"/>
    <lineage>
        <taxon>Bacteria</taxon>
        <taxon>Pseudomonadati</taxon>
        <taxon>Pseudomonadota</taxon>
        <taxon>Alphaproteobacteria</taxon>
        <taxon>Hyphomicrobiales</taxon>
        <taxon>Aurantimonadaceae</taxon>
        <taxon>Martelella</taxon>
    </lineage>
</organism>
<evidence type="ECO:0000259" key="3">
    <source>
        <dbReference type="Pfam" id="PF09327"/>
    </source>
</evidence>
<proteinExistence type="predicted"/>
<reference evidence="5 6" key="1">
    <citation type="submission" date="2017-03" db="EMBL/GenBank/DDBJ databases">
        <title>Foreign affairs: Plasmid Transfer between Roseobacters and Rhizobia.</title>
        <authorList>
            <person name="Bartling P."/>
            <person name="Bunk B."/>
            <person name="Overmann J."/>
            <person name="Brinkmann H."/>
            <person name="Petersen J."/>
        </authorList>
    </citation>
    <scope>NUCLEOTIDE SEQUENCE [LARGE SCALE GENOMIC DNA]</scope>
    <source>
        <strain evidence="5 6">MACL11</strain>
    </source>
</reference>
<keyword evidence="1" id="KW-0812">Transmembrane</keyword>
<evidence type="ECO:0008006" key="7">
    <source>
        <dbReference type="Google" id="ProtNLM"/>
    </source>
</evidence>
<sequence length="875" mass="94102" precursor="true">MRVKTLLTLLVFLTLGAGPAYAAPVFGLAVGIFQAVGAFAASSWIGGLIVNVAFGAVTNLISRAFAGKKKSQQSFGVKLSMETGDDKPLSVVAGRYATAGKLKYWGTWGNDGETPNAYLTKLIEIGSLPSFAGGQALAHLWIDSDKCTILYGEPHGDGRGYPISEFRQDGKDHAWVRYLDGAQTEADAFLLAKFANVEKPYRPSMIGRGKQAVIVTFRKNDDLFSGNPAVLVEPPPLPFYDLRFDDTVGGSGPQRFDNPATWTPTLNPAVIAYNIARGMRHSGGWFYGGQNVEALRLPPSDWMAAANECDISVFGRPQYQAGLEIDVSAEPLDVLEQFRLACNGVFVEGGGVLKLAVGGPGAAVYAFTDADVIITKPQQLDPWPSLSDTHNTISASYPEPGDKWARKDAPEYAQDAAVAADGRSLAQSVTFTAVPWSEQVQHLQKTMIEDGRRMRVHTLVLPPPSRLLEAGDVIAWTSARNNYQDKAFQITTLTRLPGSLSQVTIKEIDPGDYDPPAIVIPPTTGLLGRGTPPVQIMKGWTVEPASMADGNGVGRLAAIKVSCGAGIDGVTAVVVQVRVRDTGQMLFSGHTTAYEEPYSWLIGPLPSKTWVEARGRFISDLVRNQAWSDWLEVGTPNVMEELGVRLDTVGEDVRKRFEELQADLDRTIRNSSELAAALSLQGSVGLLDRQVLRQQSGEALAQIIEEKLVRASEDEALAQTLELVGAEIAGVSASVVEERQARVTADEAIAQQTSSVTALLNENFAAGQVKFAATANQSGVNARFSVLLRAGTGSGYHESGLYLEIYTEGGVQRSRFAVNADQFVVLNNGQRPFLFEGGVLKLNASHIGTIVAGLLRGSSGKTRLDLDNDYLSVSD</sequence>
<name>A0A1U9Z2L7_9HYPH</name>
<dbReference type="Proteomes" id="UP000191135">
    <property type="component" value="Chromosome"/>
</dbReference>
<feature type="transmembrane region" description="Helical" evidence="1">
    <location>
        <begin position="32"/>
        <end position="61"/>
    </location>
</feature>
<dbReference type="eggNOG" id="COG4733">
    <property type="taxonomic scope" value="Bacteria"/>
</dbReference>
<dbReference type="InterPro" id="IPR032876">
    <property type="entry name" value="J_dom"/>
</dbReference>
<evidence type="ECO:0000313" key="5">
    <source>
        <dbReference type="EMBL" id="AQZ51904.1"/>
    </source>
</evidence>
<dbReference type="AlphaFoldDB" id="A0A1U9Z2L7"/>
<keyword evidence="1" id="KW-0472">Membrane</keyword>
<feature type="chain" id="PRO_5010726511" description="Tip attachment protein J domain-containing protein" evidence="2">
    <location>
        <begin position="23"/>
        <end position="875"/>
    </location>
</feature>
<dbReference type="STRING" id="1122214.Mame_02578"/>
<dbReference type="Pfam" id="PF09327">
    <property type="entry name" value="Phage_Tail_Tip"/>
    <property type="match status" value="1"/>
</dbReference>
<evidence type="ECO:0000256" key="1">
    <source>
        <dbReference type="SAM" id="Phobius"/>
    </source>
</evidence>
<keyword evidence="2" id="KW-0732">Signal</keyword>
<keyword evidence="6" id="KW-1185">Reference proteome</keyword>
<dbReference type="Pfam" id="PF13550">
    <property type="entry name" value="Phage-tail_3"/>
    <property type="match status" value="1"/>
</dbReference>
<dbReference type="EMBL" id="CP020330">
    <property type="protein sequence ID" value="AQZ51904.1"/>
    <property type="molecule type" value="Genomic_DNA"/>
</dbReference>
<feature type="signal peptide" evidence="2">
    <location>
        <begin position="1"/>
        <end position="22"/>
    </location>
</feature>
<dbReference type="RefSeq" id="WP_018066399.1">
    <property type="nucleotide sequence ID" value="NZ_AQWH01000023.1"/>
</dbReference>
<gene>
    <name evidence="5" type="ORF">Mame_02578</name>
</gene>
<dbReference type="InterPro" id="IPR015406">
    <property type="entry name" value="GpJ_CSF"/>
</dbReference>
<evidence type="ECO:0000313" key="6">
    <source>
        <dbReference type="Proteomes" id="UP000191135"/>
    </source>
</evidence>
<dbReference type="KEGG" id="mmed:Mame_02578"/>